<sequence length="787" mass="84915">MKLSEQWLREWVNPSATIEQIAERLVMGGLELEIEPVCAELPRGVVVGRIVSIAPHPNAERLRVCEVDVGASAKSTIVCGAANARAGMVAPVALPGARLPGGLEIKASALRGVESAGMLCSASELGLAEKSEGLLELDADARPGTPIEKHLALDDKILNLEITPNRGDCLSVVGLAREVAALYGVNVTRPRAKQAVVVGEHRHSVEIESPADCSAYAGRVMYGLNARARTPDAMRERLRRSGIRSIQPLVDVTNYVMMELGQPMHAFDASRLVGTVRVRRAKAGESLTLLNDQPVELNNNELLICDDSGPVALAGVMGGASTAVSGSTTRVFFESACFAMNAVAGTGRRHKLASDALYRFERGVDPELQRAALERATELTAQICGGEAGPVTFTGRPLPEVRVKLRHARLNKLLGQDIAAKDVEALLARLSITTRNEVGGTWSTQVPSWRYDLRIEADLIEEVARLFGYDRIPAKPYAARIAPGRPSESQRSLASLKNILAARGWQEIISLAFADRAVQERLAPDAVAIPLDNPIADNLALMRSTLWCGLLDAWRYNHARQMPRLRLFEAGVCFTRVEGAIAETPRIAGLIAGPALPEQWGAKARGSDFYDLKAEVQALFGRPEDFRFEAAEHPALHPGRSARISCDGQAAGWIGELHPALVTDLGLPSSALVFELSATVLQRTEVPRARPVPEFPASRRDLALVVPESISLGTLQEAVRAAAPPSLRDVFVFDVYRGENLGTTFKSMALGLIFQDYSRTLTDVEIDSAMARINAEVAEKLGASGRS</sequence>
<dbReference type="Gene3D" id="3.30.930.10">
    <property type="entry name" value="Bira Bifunctional Protein, Domain 2"/>
    <property type="match status" value="1"/>
</dbReference>
<dbReference type="FunFam" id="3.50.40.10:FF:000001">
    <property type="entry name" value="Phenylalanine--tRNA ligase beta subunit"/>
    <property type="match status" value="1"/>
</dbReference>
<dbReference type="InterPro" id="IPR036690">
    <property type="entry name" value="Fdx_antiC-bd_sf"/>
</dbReference>
<protein>
    <recommendedName>
        <fullName evidence="15">Phenylalanine--tRNA ligase beta subunit</fullName>
        <ecNumber evidence="15">6.1.1.20</ecNumber>
    </recommendedName>
    <alternativeName>
        <fullName evidence="15">Phenylalanyl-tRNA synthetase beta subunit</fullName>
        <shortName evidence="15">PheRS</shortName>
    </alternativeName>
</protein>
<keyword evidence="11 16" id="KW-0694">RNA-binding</keyword>
<evidence type="ECO:0000259" key="19">
    <source>
        <dbReference type="PROSITE" id="PS51483"/>
    </source>
</evidence>
<evidence type="ECO:0000256" key="6">
    <source>
        <dbReference type="ARBA" id="ARBA00022598"/>
    </source>
</evidence>
<comment type="subcellular location">
    <subcellularLocation>
        <location evidence="1 15">Cytoplasm</location>
    </subcellularLocation>
</comment>
<dbReference type="SUPFAM" id="SSF54991">
    <property type="entry name" value="Anticodon-binding domain of PheRS"/>
    <property type="match status" value="1"/>
</dbReference>
<keyword evidence="13 15" id="KW-0030">Aminoacyl-tRNA synthetase</keyword>
<dbReference type="GO" id="GO:0005524">
    <property type="term" value="F:ATP binding"/>
    <property type="evidence" value="ECO:0007669"/>
    <property type="project" value="UniProtKB-UniRule"/>
</dbReference>
<evidence type="ECO:0000256" key="2">
    <source>
        <dbReference type="ARBA" id="ARBA00008653"/>
    </source>
</evidence>
<feature type="binding site" evidence="15">
    <location>
        <position position="458"/>
    </location>
    <ligand>
        <name>Mg(2+)</name>
        <dbReference type="ChEBI" id="CHEBI:18420"/>
        <note>shared with alpha subunit</note>
    </ligand>
</feature>
<organism evidence="20 21">
    <name type="scientific">Panacagrimonas perspica</name>
    <dbReference type="NCBI Taxonomy" id="381431"/>
    <lineage>
        <taxon>Bacteria</taxon>
        <taxon>Pseudomonadati</taxon>
        <taxon>Pseudomonadota</taxon>
        <taxon>Gammaproteobacteria</taxon>
        <taxon>Nevskiales</taxon>
        <taxon>Nevskiaceae</taxon>
        <taxon>Panacagrimonas</taxon>
    </lineage>
</organism>
<feature type="domain" description="FDX-ACB" evidence="18">
    <location>
        <begin position="693"/>
        <end position="786"/>
    </location>
</feature>
<dbReference type="PROSITE" id="PS51447">
    <property type="entry name" value="FDX_ACB"/>
    <property type="match status" value="1"/>
</dbReference>
<dbReference type="AlphaFoldDB" id="A0A4R7PEW1"/>
<dbReference type="SUPFAM" id="SSF50249">
    <property type="entry name" value="Nucleic acid-binding proteins"/>
    <property type="match status" value="1"/>
</dbReference>
<comment type="subunit">
    <text evidence="3 15">Tetramer of two alpha and two beta subunits.</text>
</comment>
<dbReference type="Proteomes" id="UP000295341">
    <property type="component" value="Unassembled WGS sequence"/>
</dbReference>
<dbReference type="InterPro" id="IPR005121">
    <property type="entry name" value="Fdx_antiC-bd"/>
</dbReference>
<dbReference type="InterPro" id="IPR045864">
    <property type="entry name" value="aa-tRNA-synth_II/BPL/LPL"/>
</dbReference>
<evidence type="ECO:0000259" key="17">
    <source>
        <dbReference type="PROSITE" id="PS50886"/>
    </source>
</evidence>
<dbReference type="InterPro" id="IPR009061">
    <property type="entry name" value="DNA-bd_dom_put_sf"/>
</dbReference>
<keyword evidence="8 15" id="KW-0547">Nucleotide-binding</keyword>
<dbReference type="GO" id="GO:0009328">
    <property type="term" value="C:phenylalanine-tRNA ligase complex"/>
    <property type="evidence" value="ECO:0007669"/>
    <property type="project" value="TreeGrafter"/>
</dbReference>
<comment type="caution">
    <text evidence="20">The sequence shown here is derived from an EMBL/GenBank/DDBJ whole genome shotgun (WGS) entry which is preliminary data.</text>
</comment>
<evidence type="ECO:0000259" key="18">
    <source>
        <dbReference type="PROSITE" id="PS51447"/>
    </source>
</evidence>
<dbReference type="SMART" id="SM00873">
    <property type="entry name" value="B3_4"/>
    <property type="match status" value="1"/>
</dbReference>
<dbReference type="SUPFAM" id="SSF46955">
    <property type="entry name" value="Putative DNA-binding domain"/>
    <property type="match status" value="1"/>
</dbReference>
<feature type="domain" description="B5" evidence="19">
    <location>
        <begin position="398"/>
        <end position="474"/>
    </location>
</feature>
<dbReference type="FunFam" id="2.40.50.140:FF:000045">
    <property type="entry name" value="Phenylalanine--tRNA ligase beta subunit"/>
    <property type="match status" value="1"/>
</dbReference>
<dbReference type="Pfam" id="PF03483">
    <property type="entry name" value="B3_4"/>
    <property type="match status" value="1"/>
</dbReference>
<dbReference type="Gene3D" id="3.50.40.10">
    <property type="entry name" value="Phenylalanyl-trna Synthetase, Chain B, domain 3"/>
    <property type="match status" value="1"/>
</dbReference>
<keyword evidence="6 15" id="KW-0436">Ligase</keyword>
<evidence type="ECO:0000256" key="16">
    <source>
        <dbReference type="PROSITE-ProRule" id="PRU00209"/>
    </source>
</evidence>
<keyword evidence="12 15" id="KW-0648">Protein biosynthesis</keyword>
<name>A0A4R7PEW1_9GAMM</name>
<comment type="similarity">
    <text evidence="2 15">Belongs to the phenylalanyl-tRNA synthetase beta subunit family. Type 1 subfamily.</text>
</comment>
<evidence type="ECO:0000256" key="8">
    <source>
        <dbReference type="ARBA" id="ARBA00022741"/>
    </source>
</evidence>
<evidence type="ECO:0000256" key="13">
    <source>
        <dbReference type="ARBA" id="ARBA00023146"/>
    </source>
</evidence>
<evidence type="ECO:0000256" key="12">
    <source>
        <dbReference type="ARBA" id="ARBA00022917"/>
    </source>
</evidence>
<dbReference type="InterPro" id="IPR045060">
    <property type="entry name" value="Phe-tRNA-ligase_IIc_bsu"/>
</dbReference>
<dbReference type="PANTHER" id="PTHR10947">
    <property type="entry name" value="PHENYLALANYL-TRNA SYNTHETASE BETA CHAIN AND LEUCINE-RICH REPEAT-CONTAINING PROTEIN 47"/>
    <property type="match status" value="1"/>
</dbReference>
<evidence type="ECO:0000256" key="3">
    <source>
        <dbReference type="ARBA" id="ARBA00011209"/>
    </source>
</evidence>
<dbReference type="RefSeq" id="WP_133881215.1">
    <property type="nucleotide sequence ID" value="NZ_MWIN01000001.1"/>
</dbReference>
<accession>A0A4R7PEW1</accession>
<feature type="binding site" evidence="15">
    <location>
        <position position="462"/>
    </location>
    <ligand>
        <name>Mg(2+)</name>
        <dbReference type="ChEBI" id="CHEBI:18420"/>
        <note>shared with alpha subunit</note>
    </ligand>
</feature>
<dbReference type="SUPFAM" id="SSF56037">
    <property type="entry name" value="PheT/TilS domain"/>
    <property type="match status" value="1"/>
</dbReference>
<evidence type="ECO:0000313" key="21">
    <source>
        <dbReference type="Proteomes" id="UP000295341"/>
    </source>
</evidence>
<keyword evidence="5 16" id="KW-0820">tRNA-binding</keyword>
<evidence type="ECO:0000256" key="11">
    <source>
        <dbReference type="ARBA" id="ARBA00022884"/>
    </source>
</evidence>
<dbReference type="InterPro" id="IPR005146">
    <property type="entry name" value="B3/B4_tRNA-bd"/>
</dbReference>
<evidence type="ECO:0000256" key="15">
    <source>
        <dbReference type="HAMAP-Rule" id="MF_00283"/>
    </source>
</evidence>
<dbReference type="NCBIfam" id="TIGR00472">
    <property type="entry name" value="pheT_bact"/>
    <property type="match status" value="1"/>
</dbReference>
<dbReference type="SMART" id="SM00896">
    <property type="entry name" value="FDX-ACB"/>
    <property type="match status" value="1"/>
</dbReference>
<dbReference type="InterPro" id="IPR005147">
    <property type="entry name" value="tRNA_synthase_B5-dom"/>
</dbReference>
<dbReference type="Gene3D" id="3.30.70.380">
    <property type="entry name" value="Ferrodoxin-fold anticodon-binding domain"/>
    <property type="match status" value="1"/>
</dbReference>
<dbReference type="PROSITE" id="PS51483">
    <property type="entry name" value="B5"/>
    <property type="match status" value="1"/>
</dbReference>
<dbReference type="Pfam" id="PF01588">
    <property type="entry name" value="tRNA_bind"/>
    <property type="match status" value="1"/>
</dbReference>
<evidence type="ECO:0000256" key="4">
    <source>
        <dbReference type="ARBA" id="ARBA00022490"/>
    </source>
</evidence>
<dbReference type="Pfam" id="PF17759">
    <property type="entry name" value="tRNA_synthFbeta"/>
    <property type="match status" value="1"/>
</dbReference>
<feature type="binding site" evidence="15">
    <location>
        <position position="452"/>
    </location>
    <ligand>
        <name>Mg(2+)</name>
        <dbReference type="ChEBI" id="CHEBI:18420"/>
        <note>shared with alpha subunit</note>
    </ligand>
</feature>
<dbReference type="EC" id="6.1.1.20" evidence="15"/>
<dbReference type="GO" id="GO:0006432">
    <property type="term" value="P:phenylalanyl-tRNA aminoacylation"/>
    <property type="evidence" value="ECO:0007669"/>
    <property type="project" value="UniProtKB-UniRule"/>
</dbReference>
<keyword evidence="10 15" id="KW-0460">Magnesium</keyword>
<dbReference type="CDD" id="cd02796">
    <property type="entry name" value="tRNA_bind_bactPheRS"/>
    <property type="match status" value="1"/>
</dbReference>
<dbReference type="Gene3D" id="2.40.50.140">
    <property type="entry name" value="Nucleic acid-binding proteins"/>
    <property type="match status" value="1"/>
</dbReference>
<dbReference type="HAMAP" id="MF_00283">
    <property type="entry name" value="Phe_tRNA_synth_beta1"/>
    <property type="match status" value="1"/>
</dbReference>
<dbReference type="SUPFAM" id="SSF55681">
    <property type="entry name" value="Class II aaRS and biotin synthetases"/>
    <property type="match status" value="1"/>
</dbReference>
<dbReference type="OrthoDB" id="9805455at2"/>
<dbReference type="Gene3D" id="3.30.56.10">
    <property type="match status" value="2"/>
</dbReference>
<dbReference type="PROSITE" id="PS50886">
    <property type="entry name" value="TRBD"/>
    <property type="match status" value="1"/>
</dbReference>
<dbReference type="Pfam" id="PF03147">
    <property type="entry name" value="FDX-ACB"/>
    <property type="match status" value="1"/>
</dbReference>
<evidence type="ECO:0000256" key="1">
    <source>
        <dbReference type="ARBA" id="ARBA00004496"/>
    </source>
</evidence>
<dbReference type="GO" id="GO:0004826">
    <property type="term" value="F:phenylalanine-tRNA ligase activity"/>
    <property type="evidence" value="ECO:0007669"/>
    <property type="project" value="UniProtKB-UniRule"/>
</dbReference>
<dbReference type="GO" id="GO:0000049">
    <property type="term" value="F:tRNA binding"/>
    <property type="evidence" value="ECO:0007669"/>
    <property type="project" value="UniProtKB-UniRule"/>
</dbReference>
<evidence type="ECO:0000256" key="14">
    <source>
        <dbReference type="ARBA" id="ARBA00049255"/>
    </source>
</evidence>
<dbReference type="InterPro" id="IPR012340">
    <property type="entry name" value="NA-bd_OB-fold"/>
</dbReference>
<keyword evidence="21" id="KW-1185">Reference proteome</keyword>
<evidence type="ECO:0000313" key="20">
    <source>
        <dbReference type="EMBL" id="TDU32734.1"/>
    </source>
</evidence>
<gene>
    <name evidence="15" type="primary">pheT</name>
    <name evidence="20" type="ORF">DFR24_2137</name>
</gene>
<dbReference type="InterPro" id="IPR002547">
    <property type="entry name" value="tRNA-bd_dom"/>
</dbReference>
<dbReference type="FunFam" id="3.30.56.10:FF:000002">
    <property type="entry name" value="Phenylalanine--tRNA ligase beta subunit"/>
    <property type="match status" value="1"/>
</dbReference>
<keyword evidence="7 15" id="KW-0479">Metal-binding</keyword>
<dbReference type="SMART" id="SM00874">
    <property type="entry name" value="B5"/>
    <property type="match status" value="1"/>
</dbReference>
<dbReference type="Pfam" id="PF03484">
    <property type="entry name" value="B5"/>
    <property type="match status" value="1"/>
</dbReference>
<reference evidence="20 21" key="1">
    <citation type="submission" date="2019-03" db="EMBL/GenBank/DDBJ databases">
        <title>Genomic Encyclopedia of Type Strains, Phase IV (KMG-IV): sequencing the most valuable type-strain genomes for metagenomic binning, comparative biology and taxonomic classification.</title>
        <authorList>
            <person name="Goeker M."/>
        </authorList>
    </citation>
    <scope>NUCLEOTIDE SEQUENCE [LARGE SCALE GENOMIC DNA]</scope>
    <source>
        <strain evidence="20 21">DSM 26377</strain>
    </source>
</reference>
<feature type="domain" description="TRNA-binding" evidence="17">
    <location>
        <begin position="39"/>
        <end position="148"/>
    </location>
</feature>
<evidence type="ECO:0000256" key="7">
    <source>
        <dbReference type="ARBA" id="ARBA00022723"/>
    </source>
</evidence>
<dbReference type="NCBIfam" id="NF045760">
    <property type="entry name" value="YtpR"/>
    <property type="match status" value="1"/>
</dbReference>
<dbReference type="PANTHER" id="PTHR10947:SF0">
    <property type="entry name" value="PHENYLALANINE--TRNA LIGASE BETA SUBUNIT"/>
    <property type="match status" value="1"/>
</dbReference>
<keyword evidence="9 15" id="KW-0067">ATP-binding</keyword>
<keyword evidence="4 15" id="KW-0963">Cytoplasm</keyword>
<dbReference type="CDD" id="cd00769">
    <property type="entry name" value="PheRS_beta_core"/>
    <property type="match status" value="1"/>
</dbReference>
<dbReference type="InterPro" id="IPR041616">
    <property type="entry name" value="PheRS_beta_core"/>
</dbReference>
<proteinExistence type="inferred from homology"/>
<dbReference type="InterPro" id="IPR033714">
    <property type="entry name" value="tRNA_bind_bactPheRS"/>
</dbReference>
<dbReference type="EMBL" id="SOBT01000008">
    <property type="protein sequence ID" value="TDU32734.1"/>
    <property type="molecule type" value="Genomic_DNA"/>
</dbReference>
<dbReference type="InterPro" id="IPR020825">
    <property type="entry name" value="Phe-tRNA_synthase-like_B3/B4"/>
</dbReference>
<evidence type="ECO:0000256" key="10">
    <source>
        <dbReference type="ARBA" id="ARBA00022842"/>
    </source>
</evidence>
<evidence type="ECO:0000256" key="5">
    <source>
        <dbReference type="ARBA" id="ARBA00022555"/>
    </source>
</evidence>
<feature type="binding site" evidence="15">
    <location>
        <position position="461"/>
    </location>
    <ligand>
        <name>Mg(2+)</name>
        <dbReference type="ChEBI" id="CHEBI:18420"/>
        <note>shared with alpha subunit</note>
    </ligand>
</feature>
<comment type="cofactor">
    <cofactor evidence="15">
        <name>Mg(2+)</name>
        <dbReference type="ChEBI" id="CHEBI:18420"/>
    </cofactor>
    <text evidence="15">Binds 2 magnesium ions per tetramer.</text>
</comment>
<evidence type="ECO:0000256" key="9">
    <source>
        <dbReference type="ARBA" id="ARBA00022840"/>
    </source>
</evidence>
<dbReference type="InterPro" id="IPR004532">
    <property type="entry name" value="Phe-tRNA-ligase_IIc_bsu_bact"/>
</dbReference>
<dbReference type="GO" id="GO:0000287">
    <property type="term" value="F:magnesium ion binding"/>
    <property type="evidence" value="ECO:0007669"/>
    <property type="project" value="UniProtKB-UniRule"/>
</dbReference>
<dbReference type="FunFam" id="3.30.70.380:FF:000001">
    <property type="entry name" value="Phenylalanine--tRNA ligase beta subunit"/>
    <property type="match status" value="1"/>
</dbReference>
<comment type="catalytic activity">
    <reaction evidence="14 15">
        <text>tRNA(Phe) + L-phenylalanine + ATP = L-phenylalanyl-tRNA(Phe) + AMP + diphosphate + H(+)</text>
        <dbReference type="Rhea" id="RHEA:19413"/>
        <dbReference type="Rhea" id="RHEA-COMP:9668"/>
        <dbReference type="Rhea" id="RHEA-COMP:9699"/>
        <dbReference type="ChEBI" id="CHEBI:15378"/>
        <dbReference type="ChEBI" id="CHEBI:30616"/>
        <dbReference type="ChEBI" id="CHEBI:33019"/>
        <dbReference type="ChEBI" id="CHEBI:58095"/>
        <dbReference type="ChEBI" id="CHEBI:78442"/>
        <dbReference type="ChEBI" id="CHEBI:78531"/>
        <dbReference type="ChEBI" id="CHEBI:456215"/>
        <dbReference type="EC" id="6.1.1.20"/>
    </reaction>
</comment>